<keyword evidence="2" id="KW-1185">Reference proteome</keyword>
<dbReference type="Proteomes" id="UP001165121">
    <property type="component" value="Unassembled WGS sequence"/>
</dbReference>
<dbReference type="OrthoDB" id="118159at2759"/>
<evidence type="ECO:0000313" key="1">
    <source>
        <dbReference type="EMBL" id="GMF14390.1"/>
    </source>
</evidence>
<gene>
    <name evidence="1" type="ORF">Pfra01_000002200</name>
</gene>
<organism evidence="1 2">
    <name type="scientific">Phytophthora fragariaefolia</name>
    <dbReference type="NCBI Taxonomy" id="1490495"/>
    <lineage>
        <taxon>Eukaryota</taxon>
        <taxon>Sar</taxon>
        <taxon>Stramenopiles</taxon>
        <taxon>Oomycota</taxon>
        <taxon>Peronosporomycetes</taxon>
        <taxon>Peronosporales</taxon>
        <taxon>Peronosporaceae</taxon>
        <taxon>Phytophthora</taxon>
    </lineage>
</organism>
<protein>
    <submittedName>
        <fullName evidence="1">Unnamed protein product</fullName>
    </submittedName>
</protein>
<dbReference type="AlphaFoldDB" id="A0A9W6TK62"/>
<accession>A0A9W6TK62</accession>
<name>A0A9W6TK62_9STRA</name>
<comment type="caution">
    <text evidence="1">The sequence shown here is derived from an EMBL/GenBank/DDBJ whole genome shotgun (WGS) entry which is preliminary data.</text>
</comment>
<evidence type="ECO:0000313" key="2">
    <source>
        <dbReference type="Proteomes" id="UP001165121"/>
    </source>
</evidence>
<dbReference type="EMBL" id="BSXT01000002">
    <property type="protein sequence ID" value="GMF14390.1"/>
    <property type="molecule type" value="Genomic_DNA"/>
</dbReference>
<sequence length="165" mass="18378">MIQRGMNIIYPTLYLLVCLVSGLFVRSVGVERSFSAIASSLRMTSTPTLLTNRLRTKLGDAWLSNILLLTLESDLTKTTDNDGVIEVVNGTSPGCDADGHHRAPHATFLLSVVQPNPVESHAPINHCRAVPLQTRSHLKCSLPIRPLWPSWESRNRSNDVAKYWY</sequence>
<reference evidence="1" key="1">
    <citation type="submission" date="2023-04" db="EMBL/GenBank/DDBJ databases">
        <title>Phytophthora fragariaefolia NBRC 109709.</title>
        <authorList>
            <person name="Ichikawa N."/>
            <person name="Sato H."/>
            <person name="Tonouchi N."/>
        </authorList>
    </citation>
    <scope>NUCLEOTIDE SEQUENCE</scope>
    <source>
        <strain evidence="1">NBRC 109709</strain>
    </source>
</reference>
<proteinExistence type="predicted"/>